<protein>
    <submittedName>
        <fullName evidence="1">Uncharacterized protein</fullName>
    </submittedName>
</protein>
<evidence type="ECO:0000313" key="1">
    <source>
        <dbReference type="EMBL" id="JAI47111.1"/>
    </source>
</evidence>
<proteinExistence type="predicted"/>
<gene>
    <name evidence="1" type="ORF">c0_g2_i1</name>
</gene>
<reference evidence="1" key="1">
    <citation type="submission" date="2015-06" db="EMBL/GenBank/DDBJ databases">
        <authorList>
            <person name="Hoefler B.C."/>
            <person name="Straight P.D."/>
        </authorList>
    </citation>
    <scope>NUCLEOTIDE SEQUENCE</scope>
</reference>
<sequence length="102" mass="11252">LITTTAFLLHRPAVCGMFGRSSVISALSASLKLINPFYAVSNAAKQSFQWAIESGLNEAFASTVCYCGNSDLYNNTSTCDIIDYVICIVYPHTYMYTKTCIR</sequence>
<organism evidence="1">
    <name type="scientific">Bactrocera latifrons</name>
    <name type="common">Malaysian fruit fly</name>
    <name type="synonym">Chaetodacus latifrons</name>
    <dbReference type="NCBI Taxonomy" id="174628"/>
    <lineage>
        <taxon>Eukaryota</taxon>
        <taxon>Metazoa</taxon>
        <taxon>Ecdysozoa</taxon>
        <taxon>Arthropoda</taxon>
        <taxon>Hexapoda</taxon>
        <taxon>Insecta</taxon>
        <taxon>Pterygota</taxon>
        <taxon>Neoptera</taxon>
        <taxon>Endopterygota</taxon>
        <taxon>Diptera</taxon>
        <taxon>Brachycera</taxon>
        <taxon>Muscomorpha</taxon>
        <taxon>Tephritoidea</taxon>
        <taxon>Tephritidae</taxon>
        <taxon>Bactrocera</taxon>
        <taxon>Bactrocera</taxon>
    </lineage>
</organism>
<dbReference type="AlphaFoldDB" id="A0A0K8W7J9"/>
<feature type="non-terminal residue" evidence="1">
    <location>
        <position position="1"/>
    </location>
</feature>
<dbReference type="EMBL" id="GDHF01005203">
    <property type="protein sequence ID" value="JAI47111.1"/>
    <property type="molecule type" value="Transcribed_RNA"/>
</dbReference>
<accession>A0A0K8W7J9</accession>
<name>A0A0K8W7J9_BACLA</name>